<accession>A0A3A4F5S6</accession>
<reference evidence="3 4" key="1">
    <citation type="submission" date="2018-09" db="EMBL/GenBank/DDBJ databases">
        <title>Nesterenkonia natronophila sp. nov., an alkaliphilic actinobacteriume isolated from a soda lake, and emended description of the genus Nesterenkonia.</title>
        <authorList>
            <person name="Menes R.J."/>
            <person name="Iriarte A."/>
        </authorList>
    </citation>
    <scope>NUCLEOTIDE SEQUENCE [LARGE SCALE GENOMIC DNA]</scope>
    <source>
        <strain evidence="3 4">M8</strain>
    </source>
</reference>
<gene>
    <name evidence="3" type="ORF">D3250_04810</name>
</gene>
<dbReference type="NCBIfam" id="NF041681">
    <property type="entry name" value="HGxxPAAW"/>
    <property type="match status" value="1"/>
</dbReference>
<protein>
    <submittedName>
        <fullName evidence="3">Magnesium transporter</fullName>
    </submittedName>
</protein>
<dbReference type="OrthoDB" id="3872677at2"/>
<evidence type="ECO:0000313" key="4">
    <source>
        <dbReference type="Proteomes" id="UP000266615"/>
    </source>
</evidence>
<dbReference type="EMBL" id="QYZP01000001">
    <property type="protein sequence ID" value="RJN33111.1"/>
    <property type="molecule type" value="Genomic_DNA"/>
</dbReference>
<keyword evidence="2" id="KW-0472">Membrane</keyword>
<organism evidence="3 4">
    <name type="scientific">Nesterenkonia natronophila</name>
    <dbReference type="NCBI Taxonomy" id="2174932"/>
    <lineage>
        <taxon>Bacteria</taxon>
        <taxon>Bacillati</taxon>
        <taxon>Actinomycetota</taxon>
        <taxon>Actinomycetes</taxon>
        <taxon>Micrococcales</taxon>
        <taxon>Micrococcaceae</taxon>
        <taxon>Nesterenkonia</taxon>
    </lineage>
</organism>
<evidence type="ECO:0000256" key="1">
    <source>
        <dbReference type="SAM" id="MobiDB-lite"/>
    </source>
</evidence>
<feature type="transmembrane region" description="Helical" evidence="2">
    <location>
        <begin position="66"/>
        <end position="88"/>
    </location>
</feature>
<evidence type="ECO:0000313" key="3">
    <source>
        <dbReference type="EMBL" id="RJN33111.1"/>
    </source>
</evidence>
<keyword evidence="2" id="KW-1133">Transmembrane helix</keyword>
<feature type="compositionally biased region" description="Basic and acidic residues" evidence="1">
    <location>
        <begin position="127"/>
        <end position="136"/>
    </location>
</feature>
<dbReference type="AlphaFoldDB" id="A0A3A4F5S6"/>
<proteinExistence type="predicted"/>
<dbReference type="RefSeq" id="WP_119902156.1">
    <property type="nucleotide sequence ID" value="NZ_QYZP01000001.1"/>
</dbReference>
<comment type="caution">
    <text evidence="3">The sequence shown here is derived from an EMBL/GenBank/DDBJ whole genome shotgun (WGS) entry which is preliminary data.</text>
</comment>
<keyword evidence="2" id="KW-0812">Transmembrane</keyword>
<sequence length="136" mass="14102">MAVSQANAQAQTPVRDVEQEPTANDAFIHHDHIGHGSTPAAWALSGTIVLGSVIAGVGFIGLAWSAAWWIAIAIGVALFPVALILGLVMKKAGYGVEMDSEAVLRNGRDPRNYSGPATPDNTRGGATKREPDAGTS</sequence>
<dbReference type="Proteomes" id="UP000266615">
    <property type="component" value="Unassembled WGS sequence"/>
</dbReference>
<feature type="transmembrane region" description="Helical" evidence="2">
    <location>
        <begin position="40"/>
        <end position="60"/>
    </location>
</feature>
<keyword evidence="4" id="KW-1185">Reference proteome</keyword>
<name>A0A3A4F5S6_9MICC</name>
<evidence type="ECO:0000256" key="2">
    <source>
        <dbReference type="SAM" id="Phobius"/>
    </source>
</evidence>
<feature type="region of interest" description="Disordered" evidence="1">
    <location>
        <begin position="105"/>
        <end position="136"/>
    </location>
</feature>